<name>A0A1F7Z5E9_9BACT</name>
<organism evidence="1 2">
    <name type="scientific">Candidatus Woesebacteria bacterium RIFCSPHIGHO2_02_FULL_39_13</name>
    <dbReference type="NCBI Taxonomy" id="1802505"/>
    <lineage>
        <taxon>Bacteria</taxon>
        <taxon>Candidatus Woeseibacteriota</taxon>
    </lineage>
</organism>
<evidence type="ECO:0008006" key="3">
    <source>
        <dbReference type="Google" id="ProtNLM"/>
    </source>
</evidence>
<evidence type="ECO:0000313" key="2">
    <source>
        <dbReference type="Proteomes" id="UP000177169"/>
    </source>
</evidence>
<dbReference type="EMBL" id="MGGR01000010">
    <property type="protein sequence ID" value="OGM33985.1"/>
    <property type="molecule type" value="Genomic_DNA"/>
</dbReference>
<evidence type="ECO:0000313" key="1">
    <source>
        <dbReference type="EMBL" id="OGM33985.1"/>
    </source>
</evidence>
<protein>
    <recommendedName>
        <fullName evidence="3">DUF2680 domain-containing protein</fullName>
    </recommendedName>
</protein>
<comment type="caution">
    <text evidence="1">The sequence shown here is derived from an EMBL/GenBank/DDBJ whole genome shotgun (WGS) entry which is preliminary data.</text>
</comment>
<sequence length="146" mass="16569">MSKRLLISLLILGTVISLATYGVTTSIRANEDGYSNPVISRLAETFDLKEDEVEAVFDAVHEERWEQMKAAREERLNDAVEDGVINEVQKNALLAKWEEMQQKHEQEREEIQKWFEDQGIDPTELAPYGGFGHPAGFGKMGMGMMH</sequence>
<dbReference type="AlphaFoldDB" id="A0A1F7Z5E9"/>
<gene>
    <name evidence="1" type="ORF">A3D01_03575</name>
</gene>
<dbReference type="Proteomes" id="UP000177169">
    <property type="component" value="Unassembled WGS sequence"/>
</dbReference>
<accession>A0A1F7Z5E9</accession>
<reference evidence="1 2" key="1">
    <citation type="journal article" date="2016" name="Nat. Commun.">
        <title>Thousands of microbial genomes shed light on interconnected biogeochemical processes in an aquifer system.</title>
        <authorList>
            <person name="Anantharaman K."/>
            <person name="Brown C.T."/>
            <person name="Hug L.A."/>
            <person name="Sharon I."/>
            <person name="Castelle C.J."/>
            <person name="Probst A.J."/>
            <person name="Thomas B.C."/>
            <person name="Singh A."/>
            <person name="Wilkins M.J."/>
            <person name="Karaoz U."/>
            <person name="Brodie E.L."/>
            <person name="Williams K.H."/>
            <person name="Hubbard S.S."/>
            <person name="Banfield J.F."/>
        </authorList>
    </citation>
    <scope>NUCLEOTIDE SEQUENCE [LARGE SCALE GENOMIC DNA]</scope>
</reference>
<proteinExistence type="predicted"/>